<reference evidence="5" key="1">
    <citation type="submission" date="2021-01" db="EMBL/GenBank/DDBJ databases">
        <title>KCTC 19127 draft genome.</title>
        <authorList>
            <person name="An D."/>
        </authorList>
    </citation>
    <scope>NUCLEOTIDE SEQUENCE</scope>
    <source>
        <strain evidence="5">KCTC 19127</strain>
    </source>
</reference>
<dbReference type="SUPFAM" id="SSF53822">
    <property type="entry name" value="Periplasmic binding protein-like I"/>
    <property type="match status" value="1"/>
</dbReference>
<evidence type="ECO:0000256" key="3">
    <source>
        <dbReference type="SAM" id="SignalP"/>
    </source>
</evidence>
<dbReference type="Gene3D" id="3.40.50.2300">
    <property type="match status" value="2"/>
</dbReference>
<evidence type="ECO:0000256" key="1">
    <source>
        <dbReference type="ARBA" id="ARBA00004196"/>
    </source>
</evidence>
<dbReference type="InterPro" id="IPR028082">
    <property type="entry name" value="Peripla_BP_I"/>
</dbReference>
<evidence type="ECO:0000313" key="5">
    <source>
        <dbReference type="EMBL" id="MBM9476146.1"/>
    </source>
</evidence>
<evidence type="ECO:0000313" key="6">
    <source>
        <dbReference type="Proteomes" id="UP000663801"/>
    </source>
</evidence>
<comment type="similarity">
    <text evidence="2">Belongs to the bacterial solute-binding protein 2 family.</text>
</comment>
<dbReference type="AlphaFoldDB" id="A0A939C2L9"/>
<dbReference type="PANTHER" id="PTHR30036:SF7">
    <property type="entry name" value="ABC TRANSPORTER PERIPLASMIC-BINDING PROTEIN YPHF"/>
    <property type="match status" value="1"/>
</dbReference>
<comment type="subcellular location">
    <subcellularLocation>
        <location evidence="1">Cell envelope</location>
    </subcellularLocation>
</comment>
<evidence type="ECO:0000259" key="4">
    <source>
        <dbReference type="Pfam" id="PF13407"/>
    </source>
</evidence>
<evidence type="ECO:0000256" key="2">
    <source>
        <dbReference type="ARBA" id="ARBA00007639"/>
    </source>
</evidence>
<dbReference type="InterPro" id="IPR050555">
    <property type="entry name" value="Bact_Solute-Bind_Prot2"/>
</dbReference>
<keyword evidence="6" id="KW-1185">Reference proteome</keyword>
<feature type="chain" id="PRO_5037438840" evidence="3">
    <location>
        <begin position="23"/>
        <end position="343"/>
    </location>
</feature>
<dbReference type="InterPro" id="IPR025997">
    <property type="entry name" value="SBP_2_dom"/>
</dbReference>
<organism evidence="5 6">
    <name type="scientific">Nakamurella flavida</name>
    <dbReference type="NCBI Taxonomy" id="363630"/>
    <lineage>
        <taxon>Bacteria</taxon>
        <taxon>Bacillati</taxon>
        <taxon>Actinomycetota</taxon>
        <taxon>Actinomycetes</taxon>
        <taxon>Nakamurellales</taxon>
        <taxon>Nakamurellaceae</taxon>
        <taxon>Nakamurella</taxon>
    </lineage>
</organism>
<feature type="signal peptide" evidence="3">
    <location>
        <begin position="1"/>
        <end position="22"/>
    </location>
</feature>
<dbReference type="GO" id="GO:0030288">
    <property type="term" value="C:outer membrane-bounded periplasmic space"/>
    <property type="evidence" value="ECO:0007669"/>
    <property type="project" value="TreeGrafter"/>
</dbReference>
<dbReference type="GO" id="GO:0030246">
    <property type="term" value="F:carbohydrate binding"/>
    <property type="evidence" value="ECO:0007669"/>
    <property type="project" value="TreeGrafter"/>
</dbReference>
<feature type="domain" description="Periplasmic binding protein" evidence="4">
    <location>
        <begin position="73"/>
        <end position="314"/>
    </location>
</feature>
<dbReference type="RefSeq" id="WP_205256237.1">
    <property type="nucleotide sequence ID" value="NZ_BAAAPV010000003.1"/>
</dbReference>
<protein>
    <submittedName>
        <fullName evidence="5">Substrate-binding domain-containing protein</fullName>
    </submittedName>
</protein>
<name>A0A939C2L9_9ACTN</name>
<keyword evidence="3" id="KW-0732">Signal</keyword>
<comment type="caution">
    <text evidence="5">The sequence shown here is derived from an EMBL/GenBank/DDBJ whole genome shotgun (WGS) entry which is preliminary data.</text>
</comment>
<dbReference type="Proteomes" id="UP000663801">
    <property type="component" value="Unassembled WGS sequence"/>
</dbReference>
<sequence length="343" mass="35146">MHSAVLTRAARRGRAVAGAALAAGLVLSLTGCGGDSAGSGGSAASSGGSAAAAGGQSLGLIAFDMTSASDAAFDNSTNKAFTDAGWEVLTQDPKGDPGQANTICSQYVTRQVTALVVTTFAQDQMAQCLSQASAAKIPVFFLASPLLDGMAGAVDVVAPEPINDAFVTYLKDNAVTNILTLDYTPGTPCRLRAEYRDKAIADAGLDITVDNHEFPIPGQVVDSQNATAAWLSAHPAGSGTFAIWSCFADSTAGALAGIQQAGRTDALPVFTWDYSVSIVNGIRSGAVAADLWLDFDGVGAQALQLVTDYLKDGKPAGATAANIVLTKDNIEKFLADHPEVERN</sequence>
<dbReference type="Pfam" id="PF13407">
    <property type="entry name" value="Peripla_BP_4"/>
    <property type="match status" value="1"/>
</dbReference>
<dbReference type="EMBL" id="JAERWL010000006">
    <property type="protein sequence ID" value="MBM9476146.1"/>
    <property type="molecule type" value="Genomic_DNA"/>
</dbReference>
<accession>A0A939C2L9</accession>
<proteinExistence type="inferred from homology"/>
<gene>
    <name evidence="5" type="ORF">JL107_06790</name>
</gene>
<dbReference type="PANTHER" id="PTHR30036">
    <property type="entry name" value="D-XYLOSE-BINDING PERIPLASMIC PROTEIN"/>
    <property type="match status" value="1"/>
</dbReference>